<feature type="transmembrane region" description="Helical" evidence="10">
    <location>
        <begin position="295"/>
        <end position="320"/>
    </location>
</feature>
<sequence>MHNSPEEIVAGHEYLVEEYSYFLDIGLVYPQINTKIWHFFYNIRFACLVSFVLYVGGWFLRTAVIALSDLSISGIALHVIIIGFVGTGIVLLSYKNRSIFWEYLIYFNIQKAQNVAYANNDLDRKLKMERQILKKKICIMWPAYYGIVFAVLIVLSPIIDNCMGMSSPPNESGNGIAMTLPLPSWTPFDADHSWTAFFLTFLFQLAYFAGLAIPWSAGMMFFLENSLLILDHMKLLINSLQEIDNRAKHLYEVRYPGRKFDENSKEYDDCYYACLRDSIIHYIYLKKSFKMYGQIISFSLFILFAVGAFSMALAGAHVMSDGPKMTKKVCEIFLVIGEVVLMGMYCVFGETFKSKCEEIRDEIYGTQWYNRSAKVRRAISIFMHMTLNPMVLVAGNLIAINLLTFSMTMNSAYSYLNLFYATQY</sequence>
<evidence type="ECO:0000256" key="3">
    <source>
        <dbReference type="ARBA" id="ARBA00022606"/>
    </source>
</evidence>
<evidence type="ECO:0000256" key="10">
    <source>
        <dbReference type="RuleBase" id="RU351113"/>
    </source>
</evidence>
<evidence type="ECO:0000256" key="7">
    <source>
        <dbReference type="ARBA" id="ARBA00023136"/>
    </source>
</evidence>
<dbReference type="PANTHER" id="PTHR21137">
    <property type="entry name" value="ODORANT RECEPTOR"/>
    <property type="match status" value="1"/>
</dbReference>
<feature type="transmembrane region" description="Helical" evidence="10">
    <location>
        <begin position="72"/>
        <end position="94"/>
    </location>
</feature>
<comment type="subcellular location">
    <subcellularLocation>
        <location evidence="1 10">Cell membrane</location>
        <topology evidence="1 10">Multi-pass membrane protein</topology>
    </subcellularLocation>
</comment>
<evidence type="ECO:0000256" key="5">
    <source>
        <dbReference type="ARBA" id="ARBA00022725"/>
    </source>
</evidence>
<organism evidence="11 12">
    <name type="scientific">Nesidiocoris tenuis</name>
    <dbReference type="NCBI Taxonomy" id="355587"/>
    <lineage>
        <taxon>Eukaryota</taxon>
        <taxon>Metazoa</taxon>
        <taxon>Ecdysozoa</taxon>
        <taxon>Arthropoda</taxon>
        <taxon>Hexapoda</taxon>
        <taxon>Insecta</taxon>
        <taxon>Pterygota</taxon>
        <taxon>Neoptera</taxon>
        <taxon>Paraneoptera</taxon>
        <taxon>Hemiptera</taxon>
        <taxon>Heteroptera</taxon>
        <taxon>Panheteroptera</taxon>
        <taxon>Cimicomorpha</taxon>
        <taxon>Miridae</taxon>
        <taxon>Dicyphina</taxon>
        <taxon>Nesidiocoris</taxon>
    </lineage>
</organism>
<keyword evidence="8 10" id="KW-0675">Receptor</keyword>
<keyword evidence="6 10" id="KW-1133">Transmembrane helix</keyword>
<evidence type="ECO:0000256" key="1">
    <source>
        <dbReference type="ARBA" id="ARBA00004651"/>
    </source>
</evidence>
<feature type="transmembrane region" description="Helical" evidence="10">
    <location>
        <begin position="194"/>
        <end position="223"/>
    </location>
</feature>
<keyword evidence="4 10" id="KW-0812">Transmembrane</keyword>
<keyword evidence="5 10" id="KW-0552">Olfaction</keyword>
<evidence type="ECO:0000256" key="9">
    <source>
        <dbReference type="ARBA" id="ARBA00023224"/>
    </source>
</evidence>
<evidence type="ECO:0000256" key="2">
    <source>
        <dbReference type="ARBA" id="ARBA00022475"/>
    </source>
</evidence>
<dbReference type="EMBL" id="AP028910">
    <property type="protein sequence ID" value="BES90770.1"/>
    <property type="molecule type" value="Genomic_DNA"/>
</dbReference>
<proteinExistence type="inferred from homology"/>
<accession>A0ABN7AER1</accession>
<comment type="similarity">
    <text evidence="10">Belongs to the insect chemoreceptor superfamily. Heteromeric odorant receptor channel (TC 1.A.69) family.</text>
</comment>
<evidence type="ECO:0000313" key="12">
    <source>
        <dbReference type="Proteomes" id="UP001307889"/>
    </source>
</evidence>
<feature type="transmembrane region" description="Helical" evidence="10">
    <location>
        <begin position="137"/>
        <end position="159"/>
    </location>
</feature>
<keyword evidence="9 10" id="KW-0807">Transducer</keyword>
<evidence type="ECO:0000313" key="11">
    <source>
        <dbReference type="EMBL" id="BES90770.1"/>
    </source>
</evidence>
<dbReference type="PANTHER" id="PTHR21137:SF35">
    <property type="entry name" value="ODORANT RECEPTOR 19A-RELATED"/>
    <property type="match status" value="1"/>
</dbReference>
<dbReference type="InterPro" id="IPR004117">
    <property type="entry name" value="7tm6_olfct_rcpt"/>
</dbReference>
<name>A0ABN7AER1_9HEMI</name>
<dbReference type="Pfam" id="PF02949">
    <property type="entry name" value="7tm_6"/>
    <property type="match status" value="1"/>
</dbReference>
<evidence type="ECO:0000256" key="8">
    <source>
        <dbReference type="ARBA" id="ARBA00023170"/>
    </source>
</evidence>
<keyword evidence="2" id="KW-1003">Cell membrane</keyword>
<protein>
    <recommendedName>
        <fullName evidence="10">Odorant receptor</fullName>
    </recommendedName>
</protein>
<feature type="transmembrane region" description="Helical" evidence="10">
    <location>
        <begin position="332"/>
        <end position="352"/>
    </location>
</feature>
<feature type="transmembrane region" description="Helical" evidence="10">
    <location>
        <begin position="381"/>
        <end position="403"/>
    </location>
</feature>
<gene>
    <name evidence="11" type="ORF">NTJ_03578</name>
</gene>
<keyword evidence="7 10" id="KW-0472">Membrane</keyword>
<dbReference type="Proteomes" id="UP001307889">
    <property type="component" value="Chromosome 2"/>
</dbReference>
<evidence type="ECO:0000256" key="4">
    <source>
        <dbReference type="ARBA" id="ARBA00022692"/>
    </source>
</evidence>
<reference evidence="11 12" key="1">
    <citation type="submission" date="2023-09" db="EMBL/GenBank/DDBJ databases">
        <title>Nesidiocoris tenuis whole genome shotgun sequence.</title>
        <authorList>
            <person name="Shibata T."/>
            <person name="Shimoda M."/>
            <person name="Kobayashi T."/>
            <person name="Uehara T."/>
        </authorList>
    </citation>
    <scope>NUCLEOTIDE SEQUENCE [LARGE SCALE GENOMIC DNA]</scope>
    <source>
        <strain evidence="11 12">Japan</strain>
    </source>
</reference>
<keyword evidence="12" id="KW-1185">Reference proteome</keyword>
<evidence type="ECO:0000256" key="6">
    <source>
        <dbReference type="ARBA" id="ARBA00022989"/>
    </source>
</evidence>
<keyword evidence="3 10" id="KW-0716">Sensory transduction</keyword>
<feature type="transmembrane region" description="Helical" evidence="10">
    <location>
        <begin position="39"/>
        <end position="60"/>
    </location>
</feature>